<dbReference type="EMBL" id="ALJD01000014">
    <property type="protein sequence ID" value="EJN57349.1"/>
    <property type="molecule type" value="Genomic_DNA"/>
</dbReference>
<gene>
    <name evidence="1" type="ORF">HSB1_43120</name>
</gene>
<name>J3JDB6_9EURY</name>
<comment type="caution">
    <text evidence="1">The sequence shown here is derived from an EMBL/GenBank/DDBJ whole genome shotgun (WGS) entry which is preliminary data.</text>
</comment>
<protein>
    <submittedName>
        <fullName evidence="1">Uncharacterized protein</fullName>
    </submittedName>
</protein>
<accession>J3JDB6</accession>
<evidence type="ECO:0000313" key="2">
    <source>
        <dbReference type="Proteomes" id="UP000007813"/>
    </source>
</evidence>
<dbReference type="AlphaFoldDB" id="J3JDB6"/>
<dbReference type="Proteomes" id="UP000007813">
    <property type="component" value="Unassembled WGS sequence"/>
</dbReference>
<sequence>MIMAEDGVQVVYEVLFDGETVLVADLGEYCMSHERSLYLLLG</sequence>
<reference evidence="1 2" key="1">
    <citation type="journal article" date="2012" name="J. Bacteriol.">
        <title>Draft Genome Sequence of the Extremely Halophilic Archaeon Halogranum salarium B-1T.</title>
        <authorList>
            <person name="Kim K.K."/>
            <person name="Lee K.C."/>
            <person name="Lee J.S."/>
        </authorList>
    </citation>
    <scope>NUCLEOTIDE SEQUENCE [LARGE SCALE GENOMIC DNA]</scope>
    <source>
        <strain evidence="1 2">B-1</strain>
    </source>
</reference>
<proteinExistence type="predicted"/>
<evidence type="ECO:0000313" key="1">
    <source>
        <dbReference type="EMBL" id="EJN57349.1"/>
    </source>
</evidence>
<organism evidence="1 2">
    <name type="scientific">Halogranum salarium B-1</name>
    <dbReference type="NCBI Taxonomy" id="1210908"/>
    <lineage>
        <taxon>Archaea</taxon>
        <taxon>Methanobacteriati</taxon>
        <taxon>Methanobacteriota</taxon>
        <taxon>Stenosarchaea group</taxon>
        <taxon>Halobacteria</taxon>
        <taxon>Halobacteriales</taxon>
        <taxon>Haloferacaceae</taxon>
    </lineage>
</organism>